<feature type="transmembrane region" description="Helical" evidence="1">
    <location>
        <begin position="133"/>
        <end position="154"/>
    </location>
</feature>
<accession>A0A1E7KZI7</accession>
<evidence type="ECO:0000313" key="3">
    <source>
        <dbReference type="Proteomes" id="UP000176005"/>
    </source>
</evidence>
<keyword evidence="3" id="KW-1185">Reference proteome</keyword>
<feature type="transmembrane region" description="Helical" evidence="1">
    <location>
        <begin position="160"/>
        <end position="183"/>
    </location>
</feature>
<proteinExistence type="predicted"/>
<evidence type="ECO:0008006" key="4">
    <source>
        <dbReference type="Google" id="ProtNLM"/>
    </source>
</evidence>
<feature type="transmembrane region" description="Helical" evidence="1">
    <location>
        <begin position="33"/>
        <end position="49"/>
    </location>
</feature>
<sequence>MEPQELTKGQLLLTELQHLKSEQTQRINTRDHLMYATLGSLAAVLAAVFQQGQHLGRLLLLPPVTLVLGWMYLVNDEKVSAIGRYIRCDLAPRLSAVVQSGANSHQSEVPPLLGWELAHRSDPRRTSRKRLQLAADLGLFTLTPLGALTVYWASGTVDTWLLAVSLSEVLAVLVLGVQIVTYADLRREPPST</sequence>
<organism evidence="2 3">
    <name type="scientific">Streptomyces nanshensis</name>
    <dbReference type="NCBI Taxonomy" id="518642"/>
    <lineage>
        <taxon>Bacteria</taxon>
        <taxon>Bacillati</taxon>
        <taxon>Actinomycetota</taxon>
        <taxon>Actinomycetes</taxon>
        <taxon>Kitasatosporales</taxon>
        <taxon>Streptomycetaceae</taxon>
        <taxon>Streptomyces</taxon>
    </lineage>
</organism>
<dbReference type="AlphaFoldDB" id="A0A1E7KZI7"/>
<evidence type="ECO:0000313" key="2">
    <source>
        <dbReference type="EMBL" id="OEV09332.1"/>
    </source>
</evidence>
<feature type="transmembrane region" description="Helical" evidence="1">
    <location>
        <begin position="55"/>
        <end position="74"/>
    </location>
</feature>
<dbReference type="EMBL" id="LJGW01000377">
    <property type="protein sequence ID" value="OEV09332.1"/>
    <property type="molecule type" value="Genomic_DNA"/>
</dbReference>
<name>A0A1E7KZI7_9ACTN</name>
<evidence type="ECO:0000256" key="1">
    <source>
        <dbReference type="SAM" id="Phobius"/>
    </source>
</evidence>
<protein>
    <recommendedName>
        <fullName evidence="4">Integral membrane protein</fullName>
    </recommendedName>
</protein>
<keyword evidence="1" id="KW-0812">Transmembrane</keyword>
<comment type="caution">
    <text evidence="2">The sequence shown here is derived from an EMBL/GenBank/DDBJ whole genome shotgun (WGS) entry which is preliminary data.</text>
</comment>
<keyword evidence="1" id="KW-1133">Transmembrane helix</keyword>
<gene>
    <name evidence="2" type="ORF">AN218_22335</name>
</gene>
<keyword evidence="1" id="KW-0472">Membrane</keyword>
<reference evidence="2 3" key="1">
    <citation type="journal article" date="2016" name="Front. Microbiol.">
        <title>Comparative Genomics Analysis of Streptomyces Species Reveals Their Adaptation to the Marine Environment and Their Diversity at the Genomic Level.</title>
        <authorList>
            <person name="Tian X."/>
            <person name="Zhang Z."/>
            <person name="Yang T."/>
            <person name="Chen M."/>
            <person name="Li J."/>
            <person name="Chen F."/>
            <person name="Yang J."/>
            <person name="Li W."/>
            <person name="Zhang B."/>
            <person name="Zhang Z."/>
            <person name="Wu J."/>
            <person name="Zhang C."/>
            <person name="Long L."/>
            <person name="Xiao J."/>
        </authorList>
    </citation>
    <scope>NUCLEOTIDE SEQUENCE [LARGE SCALE GENOMIC DNA]</scope>
    <source>
        <strain evidence="2 3">SCSIO 10429</strain>
    </source>
</reference>
<dbReference type="Proteomes" id="UP000176005">
    <property type="component" value="Unassembled WGS sequence"/>
</dbReference>